<keyword evidence="4" id="KW-1003">Cell membrane</keyword>
<accession>A0A4R3KIU6</accession>
<feature type="transmembrane region" description="Helical" evidence="10">
    <location>
        <begin position="169"/>
        <end position="191"/>
    </location>
</feature>
<evidence type="ECO:0000256" key="4">
    <source>
        <dbReference type="ARBA" id="ARBA00022475"/>
    </source>
</evidence>
<evidence type="ECO:0000256" key="7">
    <source>
        <dbReference type="ARBA" id="ARBA00023136"/>
    </source>
</evidence>
<dbReference type="EMBL" id="SLZZ01000001">
    <property type="protein sequence ID" value="TCS82617.1"/>
    <property type="molecule type" value="Genomic_DNA"/>
</dbReference>
<dbReference type="SUPFAM" id="SSF161098">
    <property type="entry name" value="MetI-like"/>
    <property type="match status" value="1"/>
</dbReference>
<evidence type="ECO:0000313" key="13">
    <source>
        <dbReference type="Proteomes" id="UP000295726"/>
    </source>
</evidence>
<keyword evidence="6 10" id="KW-1133">Transmembrane helix</keyword>
<name>A0A4R3KIU6_9FIRM</name>
<feature type="transmembrane region" description="Helical" evidence="10">
    <location>
        <begin position="130"/>
        <end position="149"/>
    </location>
</feature>
<evidence type="ECO:0000313" key="12">
    <source>
        <dbReference type="EMBL" id="TCS82617.1"/>
    </source>
</evidence>
<keyword evidence="3 10" id="KW-0813">Transport</keyword>
<evidence type="ECO:0000256" key="8">
    <source>
        <dbReference type="ARBA" id="ARBA00037215"/>
    </source>
</evidence>
<feature type="transmembrane region" description="Helical" evidence="10">
    <location>
        <begin position="12"/>
        <end position="30"/>
    </location>
</feature>
<dbReference type="Pfam" id="PF19300">
    <property type="entry name" value="BPD_transp_1_N"/>
    <property type="match status" value="1"/>
</dbReference>
<dbReference type="RefSeq" id="WP_132377754.1">
    <property type="nucleotide sequence ID" value="NZ_SLZZ01000001.1"/>
</dbReference>
<evidence type="ECO:0000256" key="9">
    <source>
        <dbReference type="ARBA" id="ARBA00041107"/>
    </source>
</evidence>
<evidence type="ECO:0000256" key="5">
    <source>
        <dbReference type="ARBA" id="ARBA00022692"/>
    </source>
</evidence>
<dbReference type="GO" id="GO:0005886">
    <property type="term" value="C:plasma membrane"/>
    <property type="evidence" value="ECO:0007669"/>
    <property type="project" value="UniProtKB-SubCell"/>
</dbReference>
<dbReference type="CDD" id="cd06261">
    <property type="entry name" value="TM_PBP2"/>
    <property type="match status" value="1"/>
</dbReference>
<dbReference type="GO" id="GO:0055085">
    <property type="term" value="P:transmembrane transport"/>
    <property type="evidence" value="ECO:0007669"/>
    <property type="project" value="InterPro"/>
</dbReference>
<keyword evidence="5 10" id="KW-0812">Transmembrane</keyword>
<dbReference type="InterPro" id="IPR000515">
    <property type="entry name" value="MetI-like"/>
</dbReference>
<protein>
    <recommendedName>
        <fullName evidence="9">Glutathione transport system permease protein GsiC</fullName>
    </recommendedName>
</protein>
<gene>
    <name evidence="12" type="ORF">EDD59_10114</name>
</gene>
<evidence type="ECO:0000256" key="2">
    <source>
        <dbReference type="ARBA" id="ARBA00009306"/>
    </source>
</evidence>
<dbReference type="PROSITE" id="PS50928">
    <property type="entry name" value="ABC_TM1"/>
    <property type="match status" value="1"/>
</dbReference>
<proteinExistence type="inferred from homology"/>
<evidence type="ECO:0000259" key="11">
    <source>
        <dbReference type="PROSITE" id="PS50928"/>
    </source>
</evidence>
<comment type="caution">
    <text evidence="12">The sequence shown here is derived from an EMBL/GenBank/DDBJ whole genome shotgun (WGS) entry which is preliminary data.</text>
</comment>
<reference evidence="12 13" key="1">
    <citation type="submission" date="2019-03" db="EMBL/GenBank/DDBJ databases">
        <title>Genomic Encyclopedia of Type Strains, Phase IV (KMG-IV): sequencing the most valuable type-strain genomes for metagenomic binning, comparative biology and taxonomic classification.</title>
        <authorList>
            <person name="Goeker M."/>
        </authorList>
    </citation>
    <scope>NUCLEOTIDE SEQUENCE [LARGE SCALE GENOMIC DNA]</scope>
    <source>
        <strain evidence="12 13">DSM 29489</strain>
    </source>
</reference>
<dbReference type="Gene3D" id="1.10.3720.10">
    <property type="entry name" value="MetI-like"/>
    <property type="match status" value="1"/>
</dbReference>
<dbReference type="InterPro" id="IPR035906">
    <property type="entry name" value="MetI-like_sf"/>
</dbReference>
<sequence length="306" mass="33437">MGRYALKRIVSAIPLLIVISFLIFMFIHLIPGDPARLIAGKDATKADVELVREQLGLNEPLPIQYGKYMKGLVTGDLGYSIKNGKTVVEAIAPRFKPTIMLTISSMIWATIIGVSLGIISAVMKGKAVDYIAMLIAISGISLPGFWLGLELIQIFSVGLGWLPTGGLESWQAYVLPSLTMGSGIMAILARFTRSSMLESMREDYVRTARAKGLSELPVVMRHAFKNSLIEIVTVGGLQIGGLLSGSVMVETVFSIPGLGRLLVDSIKFRDYKVVQALLLFFALEYIVINLIVDLLYGVINPKVRYN</sequence>
<evidence type="ECO:0000256" key="6">
    <source>
        <dbReference type="ARBA" id="ARBA00022989"/>
    </source>
</evidence>
<dbReference type="PANTHER" id="PTHR43163">
    <property type="entry name" value="DIPEPTIDE TRANSPORT SYSTEM PERMEASE PROTEIN DPPB-RELATED"/>
    <property type="match status" value="1"/>
</dbReference>
<evidence type="ECO:0000256" key="1">
    <source>
        <dbReference type="ARBA" id="ARBA00004651"/>
    </source>
</evidence>
<dbReference type="Pfam" id="PF00528">
    <property type="entry name" value="BPD_transp_1"/>
    <property type="match status" value="1"/>
</dbReference>
<dbReference type="Proteomes" id="UP000295726">
    <property type="component" value="Unassembled WGS sequence"/>
</dbReference>
<evidence type="ECO:0000256" key="3">
    <source>
        <dbReference type="ARBA" id="ARBA00022448"/>
    </source>
</evidence>
<dbReference type="InterPro" id="IPR045621">
    <property type="entry name" value="BPD_transp_1_N"/>
</dbReference>
<feature type="transmembrane region" description="Helical" evidence="10">
    <location>
        <begin position="99"/>
        <end position="123"/>
    </location>
</feature>
<comment type="similarity">
    <text evidence="2 10">Belongs to the binding-protein-dependent transport system permease family.</text>
</comment>
<comment type="subcellular location">
    <subcellularLocation>
        <location evidence="1 10">Cell membrane</location>
        <topology evidence="1 10">Multi-pass membrane protein</topology>
    </subcellularLocation>
</comment>
<keyword evidence="7 10" id="KW-0472">Membrane</keyword>
<feature type="transmembrane region" description="Helical" evidence="10">
    <location>
        <begin position="276"/>
        <end position="299"/>
    </location>
</feature>
<keyword evidence="13" id="KW-1185">Reference proteome</keyword>
<organism evidence="12 13">
    <name type="scientific">Muricomes intestini</name>
    <dbReference type="NCBI Taxonomy" id="1796634"/>
    <lineage>
        <taxon>Bacteria</taxon>
        <taxon>Bacillati</taxon>
        <taxon>Bacillota</taxon>
        <taxon>Clostridia</taxon>
        <taxon>Lachnospirales</taxon>
        <taxon>Lachnospiraceae</taxon>
        <taxon>Muricomes</taxon>
    </lineage>
</organism>
<dbReference type="PANTHER" id="PTHR43163:SF5">
    <property type="entry name" value="GLUTATHIONE TRANSPORT SYSTEM PERMEASE PROTEIN GSIC"/>
    <property type="match status" value="1"/>
</dbReference>
<dbReference type="AlphaFoldDB" id="A0A4R3KIU6"/>
<feature type="domain" description="ABC transmembrane type-1" evidence="11">
    <location>
        <begin position="95"/>
        <end position="292"/>
    </location>
</feature>
<dbReference type="OrthoDB" id="9806409at2"/>
<comment type="function">
    <text evidence="8">Part of the ABC transporter complex GsiABCD involved in glutathione import. Probably responsible for the translocation of the substrate across the membrane.</text>
</comment>
<evidence type="ECO:0000256" key="10">
    <source>
        <dbReference type="RuleBase" id="RU363032"/>
    </source>
</evidence>